<sequence>MVNVWSRYGGTAMLSRDPRDLQLVSDSVDFLKRQLEAGNVIYGVNIGFGGSADTRTQHLEQLQSAAIQHLNVGILLKADKTDAEEADRSQDNGLLRSHTLPTPIVSATRLCGAIRACGSAS</sequence>
<protein>
    <submittedName>
        <fullName evidence="2">Uncharacterized protein</fullName>
    </submittedName>
</protein>
<dbReference type="Proteomes" id="UP000007322">
    <property type="component" value="Chromosome 4"/>
</dbReference>
<proteinExistence type="inferred from homology"/>
<dbReference type="STRING" id="573729.G2QGD2"/>
<dbReference type="Gene3D" id="1.10.275.10">
    <property type="entry name" value="Fumarase/aspartase (N-terminal domain)"/>
    <property type="match status" value="1"/>
</dbReference>
<dbReference type="InParanoid" id="G2QGD2"/>
<dbReference type="KEGG" id="mtm:MYCTH_2305964"/>
<dbReference type="InterPro" id="IPR001106">
    <property type="entry name" value="Aromatic_Lyase"/>
</dbReference>
<evidence type="ECO:0000313" key="2">
    <source>
        <dbReference type="EMBL" id="AEO58546.1"/>
    </source>
</evidence>
<dbReference type="VEuPathDB" id="FungiDB:MYCTH_2305964"/>
<dbReference type="AlphaFoldDB" id="G2QGD2"/>
<dbReference type="InterPro" id="IPR008948">
    <property type="entry name" value="L-Aspartase-like"/>
</dbReference>
<gene>
    <name evidence="2" type="ORF">MYCTH_2305964</name>
</gene>
<comment type="similarity">
    <text evidence="1">Belongs to the PAL/histidase family.</text>
</comment>
<dbReference type="eggNOG" id="KOG0222">
    <property type="taxonomic scope" value="Eukaryota"/>
</dbReference>
<evidence type="ECO:0000313" key="3">
    <source>
        <dbReference type="Proteomes" id="UP000007322"/>
    </source>
</evidence>
<evidence type="ECO:0000256" key="1">
    <source>
        <dbReference type="ARBA" id="ARBA00007238"/>
    </source>
</evidence>
<dbReference type="Pfam" id="PF00221">
    <property type="entry name" value="Lyase_aromatic"/>
    <property type="match status" value="1"/>
</dbReference>
<dbReference type="GO" id="GO:0003824">
    <property type="term" value="F:catalytic activity"/>
    <property type="evidence" value="ECO:0007669"/>
    <property type="project" value="InterPro"/>
</dbReference>
<keyword evidence="3" id="KW-1185">Reference proteome</keyword>
<dbReference type="RefSeq" id="XP_003663791.1">
    <property type="nucleotide sequence ID" value="XM_003663743.1"/>
</dbReference>
<dbReference type="SUPFAM" id="SSF48557">
    <property type="entry name" value="L-aspartase-like"/>
    <property type="match status" value="1"/>
</dbReference>
<dbReference type="GeneID" id="11510141"/>
<name>G2QGD2_THET4</name>
<dbReference type="InterPro" id="IPR024083">
    <property type="entry name" value="Fumarase/histidase_N"/>
</dbReference>
<reference evidence="2 3" key="1">
    <citation type="journal article" date="2011" name="Nat. Biotechnol.">
        <title>Comparative genomic analysis of the thermophilic biomass-degrading fungi Myceliophthora thermophila and Thielavia terrestris.</title>
        <authorList>
            <person name="Berka R.M."/>
            <person name="Grigoriev I.V."/>
            <person name="Otillar R."/>
            <person name="Salamov A."/>
            <person name="Grimwood J."/>
            <person name="Reid I."/>
            <person name="Ishmael N."/>
            <person name="John T."/>
            <person name="Darmond C."/>
            <person name="Moisan M.-C."/>
            <person name="Henrissat B."/>
            <person name="Coutinho P.M."/>
            <person name="Lombard V."/>
            <person name="Natvig D.O."/>
            <person name="Lindquist E."/>
            <person name="Schmutz J."/>
            <person name="Lucas S."/>
            <person name="Harris P."/>
            <person name="Powlowski J."/>
            <person name="Bellemare A."/>
            <person name="Taylor D."/>
            <person name="Butler G."/>
            <person name="de Vries R.P."/>
            <person name="Allijn I.E."/>
            <person name="van den Brink J."/>
            <person name="Ushinsky S."/>
            <person name="Storms R."/>
            <person name="Powell A.J."/>
            <person name="Paulsen I.T."/>
            <person name="Elbourne L.D.H."/>
            <person name="Baker S.E."/>
            <person name="Magnuson J."/>
            <person name="LaBoissiere S."/>
            <person name="Clutterbuck A.J."/>
            <person name="Martinez D."/>
            <person name="Wogulis M."/>
            <person name="de Leon A.L."/>
            <person name="Rey M.W."/>
            <person name="Tsang A."/>
        </authorList>
    </citation>
    <scope>NUCLEOTIDE SEQUENCE [LARGE SCALE GENOMIC DNA]</scope>
    <source>
        <strain evidence="3">ATCC 42464 / BCRC 31852 / DSM 1799</strain>
    </source>
</reference>
<dbReference type="EMBL" id="CP003005">
    <property type="protein sequence ID" value="AEO58546.1"/>
    <property type="molecule type" value="Genomic_DNA"/>
</dbReference>
<dbReference type="OrthoDB" id="10051290at2759"/>
<accession>G2QGD2</accession>
<dbReference type="HOGENOM" id="CLU_2039683_0_0_1"/>
<organism evidence="2 3">
    <name type="scientific">Thermothelomyces thermophilus (strain ATCC 42464 / BCRC 31852 / DSM 1799)</name>
    <name type="common">Sporotrichum thermophile</name>
    <dbReference type="NCBI Taxonomy" id="573729"/>
    <lineage>
        <taxon>Eukaryota</taxon>
        <taxon>Fungi</taxon>
        <taxon>Dikarya</taxon>
        <taxon>Ascomycota</taxon>
        <taxon>Pezizomycotina</taxon>
        <taxon>Sordariomycetes</taxon>
        <taxon>Sordariomycetidae</taxon>
        <taxon>Sordariales</taxon>
        <taxon>Chaetomiaceae</taxon>
        <taxon>Thermothelomyces</taxon>
    </lineage>
</organism>